<dbReference type="EMBL" id="JXTB01000032">
    <property type="protein sequence ID" value="PON73676.1"/>
    <property type="molecule type" value="Genomic_DNA"/>
</dbReference>
<dbReference type="GO" id="GO:0008270">
    <property type="term" value="F:zinc ion binding"/>
    <property type="evidence" value="ECO:0007669"/>
    <property type="project" value="UniProtKB-KW"/>
</dbReference>
<evidence type="ECO:0000259" key="7">
    <source>
        <dbReference type="PROSITE" id="PS50089"/>
    </source>
</evidence>
<evidence type="ECO:0000313" key="8">
    <source>
        <dbReference type="EMBL" id="PON73676.1"/>
    </source>
</evidence>
<comment type="caution">
    <text evidence="8">The sequence shown here is derived from an EMBL/GenBank/DDBJ whole genome shotgun (WGS) entry which is preliminary data.</text>
</comment>
<dbReference type="OrthoDB" id="8062037at2759"/>
<organism evidence="8 9">
    <name type="scientific">Parasponia andersonii</name>
    <name type="common">Sponia andersonii</name>
    <dbReference type="NCBI Taxonomy" id="3476"/>
    <lineage>
        <taxon>Eukaryota</taxon>
        <taxon>Viridiplantae</taxon>
        <taxon>Streptophyta</taxon>
        <taxon>Embryophyta</taxon>
        <taxon>Tracheophyta</taxon>
        <taxon>Spermatophyta</taxon>
        <taxon>Magnoliopsida</taxon>
        <taxon>eudicotyledons</taxon>
        <taxon>Gunneridae</taxon>
        <taxon>Pentapetalae</taxon>
        <taxon>rosids</taxon>
        <taxon>fabids</taxon>
        <taxon>Rosales</taxon>
        <taxon>Cannabaceae</taxon>
        <taxon>Parasponia</taxon>
    </lineage>
</organism>
<evidence type="ECO:0000256" key="2">
    <source>
        <dbReference type="ARBA" id="ARBA00012483"/>
    </source>
</evidence>
<reference evidence="9" key="1">
    <citation type="submission" date="2016-06" db="EMBL/GenBank/DDBJ databases">
        <title>Parallel loss of symbiosis genes in relatives of nitrogen-fixing non-legume Parasponia.</title>
        <authorList>
            <person name="Van Velzen R."/>
            <person name="Holmer R."/>
            <person name="Bu F."/>
            <person name="Rutten L."/>
            <person name="Van Zeijl A."/>
            <person name="Liu W."/>
            <person name="Santuari L."/>
            <person name="Cao Q."/>
            <person name="Sharma T."/>
            <person name="Shen D."/>
            <person name="Roswanjaya Y."/>
            <person name="Wardhani T."/>
            <person name="Kalhor M.S."/>
            <person name="Jansen J."/>
            <person name="Van den Hoogen J."/>
            <person name="Gungor B."/>
            <person name="Hartog M."/>
            <person name="Hontelez J."/>
            <person name="Verver J."/>
            <person name="Yang W.-C."/>
            <person name="Schijlen E."/>
            <person name="Repin R."/>
            <person name="Schilthuizen M."/>
            <person name="Schranz E."/>
            <person name="Heidstra R."/>
            <person name="Miyata K."/>
            <person name="Fedorova E."/>
            <person name="Kohlen W."/>
            <person name="Bisseling T."/>
            <person name="Smit S."/>
            <person name="Geurts R."/>
        </authorList>
    </citation>
    <scope>NUCLEOTIDE SEQUENCE [LARGE SCALE GENOMIC DNA]</scope>
    <source>
        <strain evidence="9">cv. WU1-14</strain>
    </source>
</reference>
<proteinExistence type="predicted"/>
<evidence type="ECO:0000256" key="5">
    <source>
        <dbReference type="ARBA" id="ARBA00022833"/>
    </source>
</evidence>
<dbReference type="EC" id="2.3.2.27" evidence="2"/>
<keyword evidence="4 6" id="KW-0863">Zinc-finger</keyword>
<accession>A0A2P5DK78</accession>
<evidence type="ECO:0000256" key="4">
    <source>
        <dbReference type="ARBA" id="ARBA00022771"/>
    </source>
</evidence>
<dbReference type="InterPro" id="IPR013083">
    <property type="entry name" value="Znf_RING/FYVE/PHD"/>
</dbReference>
<keyword evidence="9" id="KW-1185">Reference proteome</keyword>
<sequence>LLHNARLPHSSTLTPLVFDYLPEDQTQLALVESAAAVELKSVPAAESSAEALERLRCEYNSNDDECVICLEKVLCGSQLIRMPCSHMFHSDCISRWLGTSHS</sequence>
<evidence type="ECO:0000256" key="6">
    <source>
        <dbReference type="PROSITE-ProRule" id="PRU00175"/>
    </source>
</evidence>
<evidence type="ECO:0000313" key="9">
    <source>
        <dbReference type="Proteomes" id="UP000237105"/>
    </source>
</evidence>
<keyword evidence="3" id="KW-0479">Metal-binding</keyword>
<dbReference type="InterPro" id="IPR001841">
    <property type="entry name" value="Znf_RING"/>
</dbReference>
<dbReference type="AlphaFoldDB" id="A0A2P5DK78"/>
<dbReference type="Gene3D" id="3.30.40.10">
    <property type="entry name" value="Zinc/RING finger domain, C3HC4 (zinc finger)"/>
    <property type="match status" value="1"/>
</dbReference>
<dbReference type="PROSITE" id="PS50089">
    <property type="entry name" value="ZF_RING_2"/>
    <property type="match status" value="1"/>
</dbReference>
<keyword evidence="5" id="KW-0862">Zinc</keyword>
<protein>
    <recommendedName>
        <fullName evidence="2">RING-type E3 ubiquitin transferase</fullName>
        <ecNumber evidence="2">2.3.2.27</ecNumber>
    </recommendedName>
</protein>
<dbReference type="Proteomes" id="UP000237105">
    <property type="component" value="Unassembled WGS sequence"/>
</dbReference>
<name>A0A2P5DK78_PARAD</name>
<dbReference type="GO" id="GO:0016567">
    <property type="term" value="P:protein ubiquitination"/>
    <property type="evidence" value="ECO:0007669"/>
    <property type="project" value="TreeGrafter"/>
</dbReference>
<evidence type="ECO:0000256" key="3">
    <source>
        <dbReference type="ARBA" id="ARBA00022723"/>
    </source>
</evidence>
<dbReference type="PANTHER" id="PTHR15710:SF59">
    <property type="entry name" value="E3 UBIQUITIN-PROTEIN LIGASE SDIR1-LIKE"/>
    <property type="match status" value="1"/>
</dbReference>
<dbReference type="Pfam" id="PF13639">
    <property type="entry name" value="zf-RING_2"/>
    <property type="match status" value="1"/>
</dbReference>
<dbReference type="PANTHER" id="PTHR15710">
    <property type="entry name" value="E3 UBIQUITIN-PROTEIN LIGASE PRAJA"/>
    <property type="match status" value="1"/>
</dbReference>
<gene>
    <name evidence="8" type="ORF">PanWU01x14_055640</name>
</gene>
<dbReference type="SUPFAM" id="SSF57850">
    <property type="entry name" value="RING/U-box"/>
    <property type="match status" value="1"/>
</dbReference>
<evidence type="ECO:0000256" key="1">
    <source>
        <dbReference type="ARBA" id="ARBA00000900"/>
    </source>
</evidence>
<comment type="catalytic activity">
    <reaction evidence="1">
        <text>S-ubiquitinyl-[E2 ubiquitin-conjugating enzyme]-L-cysteine + [acceptor protein]-L-lysine = [E2 ubiquitin-conjugating enzyme]-L-cysteine + N(6)-ubiquitinyl-[acceptor protein]-L-lysine.</text>
        <dbReference type="EC" id="2.3.2.27"/>
    </reaction>
</comment>
<feature type="domain" description="RING-type" evidence="7">
    <location>
        <begin position="66"/>
        <end position="96"/>
    </location>
</feature>
<feature type="non-terminal residue" evidence="8">
    <location>
        <position position="1"/>
    </location>
</feature>
<dbReference type="GO" id="GO:0005737">
    <property type="term" value="C:cytoplasm"/>
    <property type="evidence" value="ECO:0007669"/>
    <property type="project" value="TreeGrafter"/>
</dbReference>
<dbReference type="GO" id="GO:0061630">
    <property type="term" value="F:ubiquitin protein ligase activity"/>
    <property type="evidence" value="ECO:0007669"/>
    <property type="project" value="UniProtKB-EC"/>
</dbReference>